<dbReference type="SUPFAM" id="SSF48498">
    <property type="entry name" value="Tetracyclin repressor-like, C-terminal domain"/>
    <property type="match status" value="1"/>
</dbReference>
<evidence type="ECO:0000259" key="3">
    <source>
        <dbReference type="PROSITE" id="PS50977"/>
    </source>
</evidence>
<dbReference type="EMBL" id="BIFR01000001">
    <property type="protein sequence ID" value="GCE12473.1"/>
    <property type="molecule type" value="Genomic_DNA"/>
</dbReference>
<dbReference type="Gene3D" id="1.10.357.10">
    <property type="entry name" value="Tetracycline Repressor, domain 2"/>
    <property type="match status" value="1"/>
</dbReference>
<evidence type="ECO:0000313" key="5">
    <source>
        <dbReference type="Proteomes" id="UP000287352"/>
    </source>
</evidence>
<dbReference type="PANTHER" id="PTHR30055">
    <property type="entry name" value="HTH-TYPE TRANSCRIPTIONAL REGULATOR RUTR"/>
    <property type="match status" value="1"/>
</dbReference>
<dbReference type="GO" id="GO:0000976">
    <property type="term" value="F:transcription cis-regulatory region binding"/>
    <property type="evidence" value="ECO:0007669"/>
    <property type="project" value="TreeGrafter"/>
</dbReference>
<dbReference type="PROSITE" id="PS01081">
    <property type="entry name" value="HTH_TETR_1"/>
    <property type="match status" value="1"/>
</dbReference>
<evidence type="ECO:0000313" key="4">
    <source>
        <dbReference type="EMBL" id="GCE12473.1"/>
    </source>
</evidence>
<dbReference type="Pfam" id="PF17939">
    <property type="entry name" value="TetR_C_30"/>
    <property type="match status" value="1"/>
</dbReference>
<dbReference type="Proteomes" id="UP000287352">
    <property type="component" value="Unassembled WGS sequence"/>
</dbReference>
<dbReference type="InterPro" id="IPR001647">
    <property type="entry name" value="HTH_TetR"/>
</dbReference>
<dbReference type="PANTHER" id="PTHR30055:SF235">
    <property type="entry name" value="TRANSCRIPTIONAL REGULATORY PROTEIN"/>
    <property type="match status" value="1"/>
</dbReference>
<dbReference type="PRINTS" id="PR00455">
    <property type="entry name" value="HTHTETR"/>
</dbReference>
<dbReference type="InterPro" id="IPR050109">
    <property type="entry name" value="HTH-type_TetR-like_transc_reg"/>
</dbReference>
<dbReference type="GO" id="GO:0003700">
    <property type="term" value="F:DNA-binding transcription factor activity"/>
    <property type="evidence" value="ECO:0007669"/>
    <property type="project" value="TreeGrafter"/>
</dbReference>
<dbReference type="InterPro" id="IPR023772">
    <property type="entry name" value="DNA-bd_HTH_TetR-type_CS"/>
</dbReference>
<dbReference type="Pfam" id="PF00440">
    <property type="entry name" value="TetR_N"/>
    <property type="match status" value="1"/>
</dbReference>
<dbReference type="PROSITE" id="PS50977">
    <property type="entry name" value="HTH_TETR_2"/>
    <property type="match status" value="1"/>
</dbReference>
<dbReference type="InterPro" id="IPR009057">
    <property type="entry name" value="Homeodomain-like_sf"/>
</dbReference>
<dbReference type="InterPro" id="IPR041586">
    <property type="entry name" value="PsrA_TetR_C"/>
</dbReference>
<evidence type="ECO:0000256" key="1">
    <source>
        <dbReference type="ARBA" id="ARBA00023125"/>
    </source>
</evidence>
<organism evidence="4 5">
    <name type="scientific">Tengunoibacter tsumagoiensis</name>
    <dbReference type="NCBI Taxonomy" id="2014871"/>
    <lineage>
        <taxon>Bacteria</taxon>
        <taxon>Bacillati</taxon>
        <taxon>Chloroflexota</taxon>
        <taxon>Ktedonobacteria</taxon>
        <taxon>Ktedonobacterales</taxon>
        <taxon>Dictyobacteraceae</taxon>
        <taxon>Tengunoibacter</taxon>
    </lineage>
</organism>
<dbReference type="InterPro" id="IPR036271">
    <property type="entry name" value="Tet_transcr_reg_TetR-rel_C_sf"/>
</dbReference>
<feature type="DNA-binding region" description="H-T-H motif" evidence="2">
    <location>
        <begin position="35"/>
        <end position="54"/>
    </location>
</feature>
<dbReference type="AlphaFoldDB" id="A0A402A045"/>
<gene>
    <name evidence="4" type="ORF">KTT_23320</name>
</gene>
<comment type="caution">
    <text evidence="4">The sequence shown here is derived from an EMBL/GenBank/DDBJ whole genome shotgun (WGS) entry which is preliminary data.</text>
</comment>
<accession>A0A402A045</accession>
<evidence type="ECO:0000256" key="2">
    <source>
        <dbReference type="PROSITE-ProRule" id="PRU00335"/>
    </source>
</evidence>
<reference evidence="5" key="1">
    <citation type="submission" date="2018-12" db="EMBL/GenBank/DDBJ databases">
        <title>Tengunoibacter tsumagoiensis gen. nov., sp. nov., Dictyobacter kobayashii sp. nov., D. alpinus sp. nov., and D. joshuensis sp. nov. and description of Dictyobacteraceae fam. nov. within the order Ktedonobacterales isolated from Tengu-no-mugimeshi.</title>
        <authorList>
            <person name="Wang C.M."/>
            <person name="Zheng Y."/>
            <person name="Sakai Y."/>
            <person name="Toyoda A."/>
            <person name="Minakuchi Y."/>
            <person name="Abe K."/>
            <person name="Yokota A."/>
            <person name="Yabe S."/>
        </authorList>
    </citation>
    <scope>NUCLEOTIDE SEQUENCE [LARGE SCALE GENOMIC DNA]</scope>
    <source>
        <strain evidence="5">Uno3</strain>
    </source>
</reference>
<keyword evidence="1 2" id="KW-0238">DNA-binding</keyword>
<protein>
    <submittedName>
        <fullName evidence="4">TetR family transcriptional regulator</fullName>
    </submittedName>
</protein>
<proteinExistence type="predicted"/>
<sequence length="218" mass="24798">MKKDTRAMTTVQAKTKDTILRTAERLFAEQGFETTLRDITTEAKVNIALVNYHFGSKAKLLRTVLQDIIVPVKKCQMERLVVLESGTSAPTLEQLLDAFLVPIMDLLQYPNERGVIVAHLFARAMVDSTKEVQEMIIGWVESTEKRYIEAFKRALPLLSEDEIWWRFTSMFGAFIVQQSGLLITIRTRGGCVLDKETEYQRMKVFLLAGFQAPATTDC</sequence>
<dbReference type="SUPFAM" id="SSF46689">
    <property type="entry name" value="Homeodomain-like"/>
    <property type="match status" value="1"/>
</dbReference>
<keyword evidence="5" id="KW-1185">Reference proteome</keyword>
<name>A0A402A045_9CHLR</name>
<feature type="domain" description="HTH tetR-type" evidence="3">
    <location>
        <begin position="13"/>
        <end position="72"/>
    </location>
</feature>